<dbReference type="PANTHER" id="PTHR42850:SF4">
    <property type="entry name" value="ZINC-DEPENDENT ENDOPOLYPHOSPHATASE"/>
    <property type="match status" value="1"/>
</dbReference>
<gene>
    <name evidence="2" type="ORF">TS85_13635</name>
</gene>
<dbReference type="InterPro" id="IPR004843">
    <property type="entry name" value="Calcineurin-like_PHP"/>
</dbReference>
<dbReference type="GO" id="GO:0110154">
    <property type="term" value="P:RNA decapping"/>
    <property type="evidence" value="ECO:0007669"/>
    <property type="project" value="TreeGrafter"/>
</dbReference>
<evidence type="ECO:0000313" key="3">
    <source>
        <dbReference type="Proteomes" id="UP000032300"/>
    </source>
</evidence>
<dbReference type="KEGG" id="sphi:TS85_13635"/>
<organism evidence="2 3">
    <name type="scientific">Sphingomonas hengshuiensis</name>
    <dbReference type="NCBI Taxonomy" id="1609977"/>
    <lineage>
        <taxon>Bacteria</taxon>
        <taxon>Pseudomonadati</taxon>
        <taxon>Pseudomonadota</taxon>
        <taxon>Alphaproteobacteria</taxon>
        <taxon>Sphingomonadales</taxon>
        <taxon>Sphingomonadaceae</taxon>
        <taxon>Sphingomonas</taxon>
    </lineage>
</organism>
<dbReference type="Gene3D" id="3.60.21.10">
    <property type="match status" value="1"/>
</dbReference>
<dbReference type="GO" id="GO:0005737">
    <property type="term" value="C:cytoplasm"/>
    <property type="evidence" value="ECO:0007669"/>
    <property type="project" value="TreeGrafter"/>
</dbReference>
<dbReference type="Pfam" id="PF00149">
    <property type="entry name" value="Metallophos"/>
    <property type="match status" value="1"/>
</dbReference>
<reference evidence="2 3" key="2">
    <citation type="submission" date="2015-02" db="EMBL/GenBank/DDBJ databases">
        <title>The complete genome of Sphingomonas hengshuiensis sp. WHSC-8 isolated from soil of Hengshui Lake.</title>
        <authorList>
            <person name="Wei S."/>
            <person name="Guo J."/>
            <person name="Su C."/>
            <person name="Wu R."/>
            <person name="Zhang Z."/>
            <person name="Liang K."/>
            <person name="Li H."/>
            <person name="Wang T."/>
            <person name="Liu H."/>
            <person name="Zhang C."/>
            <person name="Li Z."/>
            <person name="Wang Q."/>
            <person name="Meng J."/>
        </authorList>
    </citation>
    <scope>NUCLEOTIDE SEQUENCE [LARGE SCALE GENOMIC DNA]</scope>
    <source>
        <strain evidence="2 3">WHSC-8</strain>
    </source>
</reference>
<accession>A0A7U4J999</accession>
<dbReference type="RefSeq" id="WP_044332865.1">
    <property type="nucleotide sequence ID" value="NZ_CP010836.1"/>
</dbReference>
<dbReference type="GO" id="GO:0016791">
    <property type="term" value="F:phosphatase activity"/>
    <property type="evidence" value="ECO:0007669"/>
    <property type="project" value="TreeGrafter"/>
</dbReference>
<evidence type="ECO:0000313" key="2">
    <source>
        <dbReference type="EMBL" id="AJP72591.1"/>
    </source>
</evidence>
<dbReference type="SUPFAM" id="SSF56300">
    <property type="entry name" value="Metallo-dependent phosphatases"/>
    <property type="match status" value="1"/>
</dbReference>
<dbReference type="InterPro" id="IPR029052">
    <property type="entry name" value="Metallo-depent_PP-like"/>
</dbReference>
<evidence type="ECO:0000259" key="1">
    <source>
        <dbReference type="Pfam" id="PF00149"/>
    </source>
</evidence>
<dbReference type="Proteomes" id="UP000032300">
    <property type="component" value="Chromosome"/>
</dbReference>
<dbReference type="AlphaFoldDB" id="A0A7U4J999"/>
<dbReference type="GO" id="GO:0008803">
    <property type="term" value="F:bis(5'-nucleosyl)-tetraphosphatase (symmetrical) activity"/>
    <property type="evidence" value="ECO:0007669"/>
    <property type="project" value="TreeGrafter"/>
</dbReference>
<dbReference type="OrthoDB" id="9807890at2"/>
<protein>
    <submittedName>
        <fullName evidence="2">Serine/threonine protein phosphatase</fullName>
    </submittedName>
</protein>
<keyword evidence="3" id="KW-1185">Reference proteome</keyword>
<feature type="domain" description="Calcineurin-like phosphoesterase" evidence="1">
    <location>
        <begin position="23"/>
        <end position="215"/>
    </location>
</feature>
<dbReference type="InterPro" id="IPR050126">
    <property type="entry name" value="Ap4A_hydrolase"/>
</dbReference>
<name>A0A7U4J999_9SPHN</name>
<reference evidence="2 3" key="1">
    <citation type="journal article" date="2015" name="Int. J. Syst. Evol. Microbiol.">
        <title>Sphingomonas hengshuiensis sp. nov., isolated from lake wetland.</title>
        <authorList>
            <person name="Wei S."/>
            <person name="Wang T."/>
            <person name="Liu H."/>
            <person name="Zhang C."/>
            <person name="Guo J."/>
            <person name="Wang Q."/>
            <person name="Liang K."/>
            <person name="Zhang Z."/>
        </authorList>
    </citation>
    <scope>NUCLEOTIDE SEQUENCE [LARGE SCALE GENOMIC DNA]</scope>
    <source>
        <strain evidence="2 3">WHSC-8</strain>
    </source>
</reference>
<sequence length="252" mass="28118">MISRFFSRTARPTLTGAVPEGRRLYAIGDVHGRLDLLDRLLDQIHADSAARGSLDYELIFLGDLIDRGPESAGVVQRVLDLCSFRPSTRCLFGNHEEVFLKALKGDLKALAFFNKIGGRETVLSYGISPEAYLDSDYPTLLEMLVERVPAAHVDFIEQLEDMIILGDYAFVHAGVNPNEVLALQTPAELRWIRQPFLNHKHPLEKIIVHGHTVSEAVEIGRHRIGIDTGAYASGRLTAMGFENDQRWVLDTA</sequence>
<proteinExistence type="predicted"/>
<dbReference type="PANTHER" id="PTHR42850">
    <property type="entry name" value="METALLOPHOSPHOESTERASE"/>
    <property type="match status" value="1"/>
</dbReference>
<dbReference type="EMBL" id="CP010836">
    <property type="protein sequence ID" value="AJP72591.1"/>
    <property type="molecule type" value="Genomic_DNA"/>
</dbReference>